<reference evidence="2" key="1">
    <citation type="submission" date="2024-05" db="EMBL/GenBank/DDBJ databases">
        <authorList>
            <person name="Yang L."/>
            <person name="Pan L."/>
        </authorList>
    </citation>
    <scope>NUCLEOTIDE SEQUENCE</scope>
    <source>
        <strain evidence="2">FCG-7</strain>
    </source>
</reference>
<evidence type="ECO:0000259" key="1">
    <source>
        <dbReference type="Pfam" id="PF01814"/>
    </source>
</evidence>
<dbReference type="PANTHER" id="PTHR39966:SF1">
    <property type="entry name" value="HEMERYTHRIN-LIKE DOMAIN-CONTAINING PROTEIN"/>
    <property type="match status" value="1"/>
</dbReference>
<gene>
    <name evidence="2" type="ORF">ABHF33_10085</name>
</gene>
<dbReference type="CDD" id="cd12108">
    <property type="entry name" value="Hr-like"/>
    <property type="match status" value="1"/>
</dbReference>
<name>A0AAU7F435_9NEIS</name>
<protein>
    <submittedName>
        <fullName evidence="2">Hemerythrin domain-containing protein</fullName>
    </submittedName>
</protein>
<dbReference type="AlphaFoldDB" id="A0AAU7F435"/>
<dbReference type="EMBL" id="CP157355">
    <property type="protein sequence ID" value="XBL99419.1"/>
    <property type="molecule type" value="Genomic_DNA"/>
</dbReference>
<dbReference type="RefSeq" id="WP_348943845.1">
    <property type="nucleotide sequence ID" value="NZ_CP157355.1"/>
</dbReference>
<dbReference type="PANTHER" id="PTHR39966">
    <property type="entry name" value="BLL2471 PROTEIN-RELATED"/>
    <property type="match status" value="1"/>
</dbReference>
<organism evidence="2">
    <name type="scientific">Chitinibacter mangrovi</name>
    <dbReference type="NCBI Taxonomy" id="3153927"/>
    <lineage>
        <taxon>Bacteria</taxon>
        <taxon>Pseudomonadati</taxon>
        <taxon>Pseudomonadota</taxon>
        <taxon>Betaproteobacteria</taxon>
        <taxon>Neisseriales</taxon>
        <taxon>Chitinibacteraceae</taxon>
        <taxon>Chitinibacter</taxon>
    </lineage>
</organism>
<sequence>MLNPFATETVTFETPIAMLIACHDRVRQYAALTETLVSHVAKHGADAAAIAGAQSILRYFDVAAPLHHQDEDEDLFPAMLPLASPELAQVITEIMAEHDELGALWQQVRAALLELVAGNDNELSAELAAQFASRYPAHAAREEDEIYPYAKALLDAEQLQQLGRKMAARRGQKI</sequence>
<dbReference type="InterPro" id="IPR012312">
    <property type="entry name" value="Hemerythrin-like"/>
</dbReference>
<proteinExistence type="predicted"/>
<dbReference type="Pfam" id="PF01814">
    <property type="entry name" value="Hemerythrin"/>
    <property type="match status" value="1"/>
</dbReference>
<feature type="domain" description="Hemerythrin-like" evidence="1">
    <location>
        <begin position="14"/>
        <end position="150"/>
    </location>
</feature>
<accession>A0AAU7F435</accession>
<evidence type="ECO:0000313" key="2">
    <source>
        <dbReference type="EMBL" id="XBL99419.1"/>
    </source>
</evidence>
<dbReference type="Gene3D" id="1.20.120.520">
    <property type="entry name" value="nmb1532 protein domain like"/>
    <property type="match status" value="1"/>
</dbReference>
<dbReference type="GO" id="GO:0005886">
    <property type="term" value="C:plasma membrane"/>
    <property type="evidence" value="ECO:0007669"/>
    <property type="project" value="TreeGrafter"/>
</dbReference>
<dbReference type="KEGG" id="cmav:ABHF33_10085"/>